<dbReference type="EMBL" id="CP067136">
    <property type="protein sequence ID" value="WCR06822.1"/>
    <property type="molecule type" value="Genomic_DNA"/>
</dbReference>
<dbReference type="Pfam" id="PF00903">
    <property type="entry name" value="Glyoxalase"/>
    <property type="match status" value="1"/>
</dbReference>
<dbReference type="RefSeq" id="WP_271886875.1">
    <property type="nucleotide sequence ID" value="NZ_CP067136.1"/>
</dbReference>
<dbReference type="InterPro" id="IPR037523">
    <property type="entry name" value="VOC_core"/>
</dbReference>
<protein>
    <submittedName>
        <fullName evidence="2">VOC family protein</fullName>
    </submittedName>
</protein>
<dbReference type="CDD" id="cd07262">
    <property type="entry name" value="VOC_like"/>
    <property type="match status" value="1"/>
</dbReference>
<dbReference type="PROSITE" id="PS51819">
    <property type="entry name" value="VOC"/>
    <property type="match status" value="1"/>
</dbReference>
<keyword evidence="3" id="KW-1185">Reference proteome</keyword>
<accession>A0ABY7SJV6</accession>
<dbReference type="PANTHER" id="PTHR35006">
    <property type="entry name" value="GLYOXALASE FAMILY PROTEIN (AFU_ORTHOLOGUE AFUA_5G14830)"/>
    <property type="match status" value="1"/>
</dbReference>
<dbReference type="InterPro" id="IPR029068">
    <property type="entry name" value="Glyas_Bleomycin-R_OHBP_Dase"/>
</dbReference>
<reference evidence="2 3" key="1">
    <citation type="submission" date="2021-01" db="EMBL/GenBank/DDBJ databases">
        <title>Biogeographic distribution of Paracoccus.</title>
        <authorList>
            <person name="Hollensteiner J."/>
            <person name="Leineberger J."/>
            <person name="Brinkhoff T."/>
            <person name="Daniel R."/>
        </authorList>
    </citation>
    <scope>NUCLEOTIDE SEQUENCE [LARGE SCALE GENOMIC DNA]</scope>
    <source>
        <strain evidence="2 3">KCTC 22803</strain>
    </source>
</reference>
<gene>
    <name evidence="2" type="ORF">JHX87_15315</name>
</gene>
<evidence type="ECO:0000313" key="3">
    <source>
        <dbReference type="Proteomes" id="UP001219349"/>
    </source>
</evidence>
<dbReference type="PANTHER" id="PTHR35006:SF2">
    <property type="entry name" value="GLYOXALASE FAMILY PROTEIN (AFU_ORTHOLOGUE AFUA_5G14830)"/>
    <property type="match status" value="1"/>
</dbReference>
<evidence type="ECO:0000259" key="1">
    <source>
        <dbReference type="PROSITE" id="PS51819"/>
    </source>
</evidence>
<organism evidence="2 3">
    <name type="scientific">Paracoccus fistulariae</name>
    <dbReference type="NCBI Taxonomy" id="658446"/>
    <lineage>
        <taxon>Bacteria</taxon>
        <taxon>Pseudomonadati</taxon>
        <taxon>Pseudomonadota</taxon>
        <taxon>Alphaproteobacteria</taxon>
        <taxon>Rhodobacterales</taxon>
        <taxon>Paracoccaceae</taxon>
        <taxon>Paracoccus</taxon>
    </lineage>
</organism>
<dbReference type="SUPFAM" id="SSF54593">
    <property type="entry name" value="Glyoxalase/Bleomycin resistance protein/Dihydroxybiphenyl dioxygenase"/>
    <property type="match status" value="1"/>
</dbReference>
<name>A0ABY7SJV6_9RHOB</name>
<sequence>MIDHIGFAVSDLAASRAFYSPALQPLGITLLMEVTEEMTGGHGAHLGFGRDNKPFFWIGTGKQVATSVHVAFAARDRAAVDAFHAAALKAGGRDNGAPGLRPEYHPGYYGAFVLDPDGNNIEAVFHGG</sequence>
<feature type="domain" description="VOC" evidence="1">
    <location>
        <begin position="1"/>
        <end position="126"/>
    </location>
</feature>
<dbReference type="Proteomes" id="UP001219349">
    <property type="component" value="Chromosome"/>
</dbReference>
<dbReference type="InterPro" id="IPR004360">
    <property type="entry name" value="Glyas_Fos-R_dOase_dom"/>
</dbReference>
<proteinExistence type="predicted"/>
<evidence type="ECO:0000313" key="2">
    <source>
        <dbReference type="EMBL" id="WCR06822.1"/>
    </source>
</evidence>
<dbReference type="Gene3D" id="3.10.180.10">
    <property type="entry name" value="2,3-Dihydroxybiphenyl 1,2-Dioxygenase, domain 1"/>
    <property type="match status" value="1"/>
</dbReference>